<dbReference type="GO" id="GO:0030677">
    <property type="term" value="C:ribonuclease P complex"/>
    <property type="evidence" value="ECO:0007669"/>
    <property type="project" value="TreeGrafter"/>
</dbReference>
<proteinExistence type="predicted"/>
<name>A0A7Z0E7A0_9MICC</name>
<keyword evidence="8" id="KW-1185">Reference proteome</keyword>
<dbReference type="SUPFAM" id="SSF54211">
    <property type="entry name" value="Ribosomal protein S5 domain 2-like"/>
    <property type="match status" value="1"/>
</dbReference>
<keyword evidence="5" id="KW-0694">RNA-binding</keyword>
<keyword evidence="1" id="KW-0819">tRNA processing</keyword>
<dbReference type="Pfam" id="PF00825">
    <property type="entry name" value="Ribonuclease_P"/>
    <property type="match status" value="1"/>
</dbReference>
<dbReference type="Proteomes" id="UP000560069">
    <property type="component" value="Unassembled WGS sequence"/>
</dbReference>
<dbReference type="GO" id="GO:0042781">
    <property type="term" value="F:3'-tRNA processing endoribonuclease activity"/>
    <property type="evidence" value="ECO:0007669"/>
    <property type="project" value="TreeGrafter"/>
</dbReference>
<dbReference type="InterPro" id="IPR000100">
    <property type="entry name" value="RNase_P"/>
</dbReference>
<dbReference type="Gene3D" id="3.30.230.10">
    <property type="match status" value="1"/>
</dbReference>
<dbReference type="EC" id="3.1.26.5" evidence="6"/>
<evidence type="ECO:0000256" key="3">
    <source>
        <dbReference type="ARBA" id="ARBA00022759"/>
    </source>
</evidence>
<evidence type="ECO:0000313" key="8">
    <source>
        <dbReference type="Proteomes" id="UP000560069"/>
    </source>
</evidence>
<evidence type="ECO:0000256" key="6">
    <source>
        <dbReference type="NCBIfam" id="TIGR00188"/>
    </source>
</evidence>
<evidence type="ECO:0000256" key="5">
    <source>
        <dbReference type="ARBA" id="ARBA00022884"/>
    </source>
</evidence>
<accession>A0A7Z0E7A0</accession>
<evidence type="ECO:0000256" key="1">
    <source>
        <dbReference type="ARBA" id="ARBA00022694"/>
    </source>
</evidence>
<dbReference type="AlphaFoldDB" id="A0A7Z0E7A0"/>
<reference evidence="7 8" key="1">
    <citation type="submission" date="2020-07" db="EMBL/GenBank/DDBJ databases">
        <title>Sequencing the genomes of 1000 actinobacteria strains.</title>
        <authorList>
            <person name="Klenk H.-P."/>
        </authorList>
    </citation>
    <scope>NUCLEOTIDE SEQUENCE [LARGE SCALE GENOMIC DNA]</scope>
    <source>
        <strain evidence="7 8">DSM 15664</strain>
    </source>
</reference>
<protein>
    <recommendedName>
        <fullName evidence="6">Ribonuclease P protein component</fullName>
        <ecNumber evidence="6">3.1.26.5</ecNumber>
    </recommendedName>
</protein>
<dbReference type="EMBL" id="JACCFQ010000001">
    <property type="protein sequence ID" value="NYJ16398.1"/>
    <property type="molecule type" value="Genomic_DNA"/>
</dbReference>
<dbReference type="NCBIfam" id="TIGR00188">
    <property type="entry name" value="rnpA"/>
    <property type="match status" value="1"/>
</dbReference>
<keyword evidence="4 7" id="KW-0378">Hydrolase</keyword>
<dbReference type="InterPro" id="IPR014721">
    <property type="entry name" value="Ribsml_uS5_D2-typ_fold_subgr"/>
</dbReference>
<evidence type="ECO:0000256" key="4">
    <source>
        <dbReference type="ARBA" id="ARBA00022801"/>
    </source>
</evidence>
<sequence>MRHGSRAGGTGLVVSVLLRSQESLSDPAPWRCGLVVSKAVGNAVVRHRVQRRLRHVVMEMMREGALEPVPEASRDIVIRASPEITELNHSQLRTEVVSAAQRAQRKALRRRVRA</sequence>
<dbReference type="GO" id="GO:0004526">
    <property type="term" value="F:ribonuclease P activity"/>
    <property type="evidence" value="ECO:0007669"/>
    <property type="project" value="UniProtKB-UniRule"/>
</dbReference>
<organism evidence="7 8">
    <name type="scientific">Nesterenkonia sandarakina</name>
    <dbReference type="NCBI Taxonomy" id="272918"/>
    <lineage>
        <taxon>Bacteria</taxon>
        <taxon>Bacillati</taxon>
        <taxon>Actinomycetota</taxon>
        <taxon>Actinomycetes</taxon>
        <taxon>Micrococcales</taxon>
        <taxon>Micrococcaceae</taxon>
        <taxon>Nesterenkonia</taxon>
    </lineage>
</organism>
<dbReference type="PANTHER" id="PTHR33992:SF1">
    <property type="entry name" value="RIBONUCLEASE P PROTEIN COMPONENT"/>
    <property type="match status" value="1"/>
</dbReference>
<keyword evidence="3" id="KW-0255">Endonuclease</keyword>
<dbReference type="InterPro" id="IPR020568">
    <property type="entry name" value="Ribosomal_Su5_D2-typ_SF"/>
</dbReference>
<keyword evidence="2" id="KW-0540">Nuclease</keyword>
<comment type="caution">
    <text evidence="7">The sequence shown here is derived from an EMBL/GenBank/DDBJ whole genome shotgun (WGS) entry which is preliminary data.</text>
</comment>
<dbReference type="GO" id="GO:0000049">
    <property type="term" value="F:tRNA binding"/>
    <property type="evidence" value="ECO:0007669"/>
    <property type="project" value="InterPro"/>
</dbReference>
<evidence type="ECO:0000256" key="2">
    <source>
        <dbReference type="ARBA" id="ARBA00022722"/>
    </source>
</evidence>
<evidence type="ECO:0000313" key="7">
    <source>
        <dbReference type="EMBL" id="NYJ16398.1"/>
    </source>
</evidence>
<gene>
    <name evidence="7" type="ORF">HNR11_000932</name>
</gene>
<dbReference type="PANTHER" id="PTHR33992">
    <property type="entry name" value="RIBONUCLEASE P PROTEIN COMPONENT"/>
    <property type="match status" value="1"/>
</dbReference>